<feature type="transmembrane region" description="Helical" evidence="1">
    <location>
        <begin position="230"/>
        <end position="247"/>
    </location>
</feature>
<proteinExistence type="predicted"/>
<keyword evidence="3" id="KW-1185">Reference proteome</keyword>
<evidence type="ECO:0000313" key="2">
    <source>
        <dbReference type="EMBL" id="PKG28913.1"/>
    </source>
</evidence>
<dbReference type="Pfam" id="PF06691">
    <property type="entry name" value="DUF1189"/>
    <property type="match status" value="1"/>
</dbReference>
<dbReference type="RefSeq" id="WP_066201240.1">
    <property type="nucleotide sequence ID" value="NZ_JAFDQP010000011.1"/>
</dbReference>
<dbReference type="EMBL" id="PISD01000021">
    <property type="protein sequence ID" value="PKG28913.1"/>
    <property type="molecule type" value="Genomic_DNA"/>
</dbReference>
<feature type="transmembrane region" description="Helical" evidence="1">
    <location>
        <begin position="206"/>
        <end position="224"/>
    </location>
</feature>
<reference evidence="2 3" key="1">
    <citation type="journal article" date="2010" name="Int. J. Syst. Evol. Microbiol.">
        <title>Bacillus horneckiae sp. nov., isolated from a spacecraft-assembly clean room.</title>
        <authorList>
            <person name="Vaishampayan P."/>
            <person name="Probst A."/>
            <person name="Krishnamurthi S."/>
            <person name="Ghosh S."/>
            <person name="Osman S."/>
            <person name="McDowall A."/>
            <person name="Ruckmani A."/>
            <person name="Mayilraj S."/>
            <person name="Venkateswaran K."/>
        </authorList>
    </citation>
    <scope>NUCLEOTIDE SEQUENCE [LARGE SCALE GENOMIC DNA]</scope>
    <source>
        <strain evidence="3">1PO1SC</strain>
    </source>
</reference>
<keyword evidence="1" id="KW-1133">Transmembrane helix</keyword>
<name>A0A2N0ZHD2_9BACI</name>
<comment type="caution">
    <text evidence="2">The sequence shown here is derived from an EMBL/GenBank/DDBJ whole genome shotgun (WGS) entry which is preliminary data.</text>
</comment>
<dbReference type="AlphaFoldDB" id="A0A2N0ZHD2"/>
<gene>
    <name evidence="2" type="ORF">CWS20_11210</name>
</gene>
<feature type="transmembrane region" description="Helical" evidence="1">
    <location>
        <begin position="29"/>
        <end position="47"/>
    </location>
</feature>
<dbReference type="InterPro" id="IPR009574">
    <property type="entry name" value="DUF1189"/>
</dbReference>
<dbReference type="Proteomes" id="UP000233343">
    <property type="component" value="Unassembled WGS sequence"/>
</dbReference>
<sequence length="259" mass="29101">MNIFKQLIKSIYSPKDIASFRTQGIGKTIGYVFFLTLLSVIPSIYFLSASILNGVNSLETSIEKDFPNFVIENGKLQSDEEVPITINNKEVTIIFDSNGIVKKEEILNSENTIAFLEDEFIFVSGGQQQGYAYSMLGDVSLDKETTMNLLSEANSWLLVIISIMAILIYLFTVSIRFIEISILALLGLLIVRILQRGLEYRFIWRMAAYSVTLSTVFFTIMGALQTTVPNGALISWLIGIIMLMLSIKEIPHKKDEQIS</sequence>
<accession>A0A2N0ZHD2</accession>
<feature type="transmembrane region" description="Helical" evidence="1">
    <location>
        <begin position="153"/>
        <end position="171"/>
    </location>
</feature>
<keyword evidence="1" id="KW-0812">Transmembrane</keyword>
<evidence type="ECO:0000313" key="3">
    <source>
        <dbReference type="Proteomes" id="UP000233343"/>
    </source>
</evidence>
<keyword evidence="1" id="KW-0472">Membrane</keyword>
<organism evidence="2 3">
    <name type="scientific">Cytobacillus horneckiae</name>
    <dbReference type="NCBI Taxonomy" id="549687"/>
    <lineage>
        <taxon>Bacteria</taxon>
        <taxon>Bacillati</taxon>
        <taxon>Bacillota</taxon>
        <taxon>Bacilli</taxon>
        <taxon>Bacillales</taxon>
        <taxon>Bacillaceae</taxon>
        <taxon>Cytobacillus</taxon>
    </lineage>
</organism>
<protein>
    <submittedName>
        <fullName evidence="2">DUF1189 domain-containing protein</fullName>
    </submittedName>
</protein>
<evidence type="ECO:0000256" key="1">
    <source>
        <dbReference type="SAM" id="Phobius"/>
    </source>
</evidence>